<keyword evidence="9" id="KW-1185">Reference proteome</keyword>
<evidence type="ECO:0000313" key="9">
    <source>
        <dbReference type="Proteomes" id="UP000494040"/>
    </source>
</evidence>
<evidence type="ECO:0000313" key="8">
    <source>
        <dbReference type="EnsemblMetazoa" id="XP_024084025.1"/>
    </source>
</evidence>
<feature type="compositionally biased region" description="Polar residues" evidence="6">
    <location>
        <begin position="579"/>
        <end position="589"/>
    </location>
</feature>
<dbReference type="GeneID" id="106662998"/>
<keyword evidence="4 5" id="KW-0238">DNA-binding</keyword>
<feature type="compositionally biased region" description="Acidic residues" evidence="6">
    <location>
        <begin position="477"/>
        <end position="491"/>
    </location>
</feature>
<dbReference type="InterPro" id="IPR006612">
    <property type="entry name" value="THAP_Znf"/>
</dbReference>
<evidence type="ECO:0000256" key="6">
    <source>
        <dbReference type="SAM" id="MobiDB-lite"/>
    </source>
</evidence>
<evidence type="ECO:0000256" key="2">
    <source>
        <dbReference type="ARBA" id="ARBA00022771"/>
    </source>
</evidence>
<proteinExistence type="predicted"/>
<evidence type="ECO:0000259" key="7">
    <source>
        <dbReference type="PROSITE" id="PS50950"/>
    </source>
</evidence>
<reference evidence="8" key="1">
    <citation type="submission" date="2022-01" db="UniProtKB">
        <authorList>
            <consortium name="EnsemblMetazoa"/>
        </authorList>
    </citation>
    <scope>IDENTIFICATION</scope>
</reference>
<protein>
    <recommendedName>
        <fullName evidence="7">THAP-type domain-containing protein</fullName>
    </recommendedName>
</protein>
<keyword evidence="2 5" id="KW-0863">Zinc-finger</keyword>
<keyword evidence="3" id="KW-0862">Zinc</keyword>
<dbReference type="Pfam" id="PF05485">
    <property type="entry name" value="THAP"/>
    <property type="match status" value="1"/>
</dbReference>
<dbReference type="SUPFAM" id="SSF57716">
    <property type="entry name" value="Glucocorticoid receptor-like (DNA-binding domain)"/>
    <property type="match status" value="1"/>
</dbReference>
<dbReference type="Proteomes" id="UP000494040">
    <property type="component" value="Unassembled WGS sequence"/>
</dbReference>
<feature type="domain" description="THAP-type" evidence="7">
    <location>
        <begin position="22"/>
        <end position="103"/>
    </location>
</feature>
<dbReference type="PANTHER" id="PTHR33480">
    <property type="entry name" value="SET DOMAIN-CONTAINING PROTEIN-RELATED"/>
    <property type="match status" value="1"/>
</dbReference>
<dbReference type="GO" id="GO:0008270">
    <property type="term" value="F:zinc ion binding"/>
    <property type="evidence" value="ECO:0007669"/>
    <property type="project" value="UniProtKB-KW"/>
</dbReference>
<feature type="region of interest" description="Disordered" evidence="6">
    <location>
        <begin position="151"/>
        <end position="180"/>
    </location>
</feature>
<feature type="compositionally biased region" description="Polar residues" evidence="6">
    <location>
        <begin position="465"/>
        <end position="476"/>
    </location>
</feature>
<feature type="region of interest" description="Disordered" evidence="6">
    <location>
        <begin position="465"/>
        <end position="491"/>
    </location>
</feature>
<dbReference type="GO" id="GO:0003677">
    <property type="term" value="F:DNA binding"/>
    <property type="evidence" value="ECO:0007669"/>
    <property type="project" value="UniProtKB-UniRule"/>
</dbReference>
<sequence length="1038" mass="118793">MKKTYIITKVVKKKHDSSRPDLRSFKSCMIKECPNSTLDNSKTFIPFPNCQDAFERWSPFIKTPNLGIYSKIFICSDHFKVEVRKCVMSMLKEIKEGALPIISGSIIDPDPWVKIDSVRSCNPAEIDEPGKSSLHDDVDMTIVKQEQDVQETAIDPPDQQPESSLLNEKDDGVKSSTEASVSQPVGFRLKVKDLRSLQESPQKVLDSTDSTSFNEEPGVEKVLKKRRRCAGKIVINQASEPVCVSKNVTRLRNVNHVKKKKRKKVLWVYKDDMDELGYDDIPTKRGKTRKRNRRKKKQVSNEVNMRKIETMASERYADNITSYMRKNIHGVVPCRTEDKIFSWLSTGRRGKRRLKKPTRPVCKPKTSVIEQLCKNENHTSSHDVILDEACNDELEGSEELINYEKSINLIPSGSVLTSTEDSDMHQVILVEKDGQWNFFDENKDEFNTFYDDTEDEHNYAIRSNVRPSETNTSLDNECSETDTDKEPEDQIGTECPVDLNSSNKGTTKLDGFDILGTEEIVEVRKGEECNYLPEITISADRMLEFDGVVTCPALKDKVAKRDGVSEPFTKSKEIDSGDESSVNDTNYSSETDDPDEQCHKECEILSSDESFSDHLIYRLNKKLSLGNAAGGSGLVNKPTFSSSEQRTKPMDFCIYCESFVSNFSQHIFQNHKYEIDVQEILSKAKESKARSRLMAVLRNRGNVFVDNIEKCVKPIKIPSNDDANENLPCNVCLKLYSKKEIWWHKKQCGLGSDGSHRADMQNSWLAHFELDVQLKETVFPRMRQDEISLVAQSDKLICAFGTRFMQFYQEKKYANAVSVTSQKMRELAKLLIQVRRQNPSVGSLLSALQPQHYVSIVEAAKHITRHDFKQTVLRPVTFALNLTTSLKQCCELAIALIKEKGVMHNPCMAEQELNLKTMMRLISSNWRYDVADCRLVGSNTIKMLQETVASAMAKHTLEQNLTSYQMCSKKVKRILVRWTNEQKKVVIAFFKHHIKNRIAPKKIECERVRELHPELNNKSWRKIKVFIQNQFNKKLNLS</sequence>
<feature type="compositionally biased region" description="Polar residues" evidence="6">
    <location>
        <begin position="200"/>
        <end position="214"/>
    </location>
</feature>
<evidence type="ECO:0000256" key="5">
    <source>
        <dbReference type="PROSITE-ProRule" id="PRU00309"/>
    </source>
</evidence>
<evidence type="ECO:0000256" key="4">
    <source>
        <dbReference type="ARBA" id="ARBA00023125"/>
    </source>
</evidence>
<feature type="compositionally biased region" description="Basic and acidic residues" evidence="6">
    <location>
        <begin position="565"/>
        <end position="575"/>
    </location>
</feature>
<dbReference type="OrthoDB" id="6626183at2759"/>
<dbReference type="PANTHER" id="PTHR33480:SF1">
    <property type="entry name" value="TYR RECOMBINASE DOMAIN-CONTAINING PROTEIN"/>
    <property type="match status" value="1"/>
</dbReference>
<name>A0A8I6SKI2_CIMLE</name>
<feature type="region of interest" description="Disordered" evidence="6">
    <location>
        <begin position="200"/>
        <end position="219"/>
    </location>
</feature>
<dbReference type="PROSITE" id="PS50950">
    <property type="entry name" value="ZF_THAP"/>
    <property type="match status" value="1"/>
</dbReference>
<evidence type="ECO:0000256" key="1">
    <source>
        <dbReference type="ARBA" id="ARBA00022723"/>
    </source>
</evidence>
<organism evidence="8 9">
    <name type="scientific">Cimex lectularius</name>
    <name type="common">Bed bug</name>
    <name type="synonym">Acanthia lectularia</name>
    <dbReference type="NCBI Taxonomy" id="79782"/>
    <lineage>
        <taxon>Eukaryota</taxon>
        <taxon>Metazoa</taxon>
        <taxon>Ecdysozoa</taxon>
        <taxon>Arthropoda</taxon>
        <taxon>Hexapoda</taxon>
        <taxon>Insecta</taxon>
        <taxon>Pterygota</taxon>
        <taxon>Neoptera</taxon>
        <taxon>Paraneoptera</taxon>
        <taxon>Hemiptera</taxon>
        <taxon>Heteroptera</taxon>
        <taxon>Panheteroptera</taxon>
        <taxon>Cimicomorpha</taxon>
        <taxon>Cimicidae</taxon>
        <taxon>Cimex</taxon>
    </lineage>
</organism>
<evidence type="ECO:0000256" key="3">
    <source>
        <dbReference type="ARBA" id="ARBA00022833"/>
    </source>
</evidence>
<dbReference type="RefSeq" id="XP_024084025.1">
    <property type="nucleotide sequence ID" value="XM_024228257.1"/>
</dbReference>
<accession>A0A8I6SKI2</accession>
<feature type="region of interest" description="Disordered" evidence="6">
    <location>
        <begin position="565"/>
        <end position="597"/>
    </location>
</feature>
<dbReference type="AlphaFoldDB" id="A0A8I6SKI2"/>
<dbReference type="EnsemblMetazoa" id="XM_024228257.1">
    <property type="protein sequence ID" value="XP_024084025.1"/>
    <property type="gene ID" value="LOC106662998"/>
</dbReference>
<keyword evidence="1" id="KW-0479">Metal-binding</keyword>